<evidence type="ECO:0000256" key="1">
    <source>
        <dbReference type="SAM" id="Phobius"/>
    </source>
</evidence>
<comment type="caution">
    <text evidence="2">The sequence shown here is derived from an EMBL/GenBank/DDBJ whole genome shotgun (WGS) entry which is preliminary data.</text>
</comment>
<evidence type="ECO:0000313" key="2">
    <source>
        <dbReference type="EMBL" id="KAG6945513.1"/>
    </source>
</evidence>
<keyword evidence="1" id="KW-0812">Transmembrane</keyword>
<gene>
    <name evidence="2" type="ORF">JG688_00016516</name>
</gene>
<keyword evidence="1" id="KW-1133">Transmembrane helix</keyword>
<evidence type="ECO:0000313" key="3">
    <source>
        <dbReference type="Proteomes" id="UP000709295"/>
    </source>
</evidence>
<protein>
    <submittedName>
        <fullName evidence="2">Uncharacterized protein</fullName>
    </submittedName>
</protein>
<dbReference type="Proteomes" id="UP000709295">
    <property type="component" value="Unassembled WGS sequence"/>
</dbReference>
<reference evidence="2" key="1">
    <citation type="submission" date="2021-01" db="EMBL/GenBank/DDBJ databases">
        <title>Phytophthora aleatoria, a newly-described species from Pinus radiata is distinct from Phytophthora cactorum isolates based on comparative genomics.</title>
        <authorList>
            <person name="Mcdougal R."/>
            <person name="Panda P."/>
            <person name="Williams N."/>
            <person name="Studholme D.J."/>
        </authorList>
    </citation>
    <scope>NUCLEOTIDE SEQUENCE</scope>
    <source>
        <strain evidence="2">NZFS 4037</strain>
    </source>
</reference>
<keyword evidence="1" id="KW-0472">Membrane</keyword>
<feature type="transmembrane region" description="Helical" evidence="1">
    <location>
        <begin position="6"/>
        <end position="28"/>
    </location>
</feature>
<dbReference type="EMBL" id="JAENGY010002084">
    <property type="protein sequence ID" value="KAG6945513.1"/>
    <property type="molecule type" value="Genomic_DNA"/>
</dbReference>
<sequence>MVAYDTVVTVFKVVTIITTFIMRGSLLLDWNRWLKNQNTVDMSVLPCVVVFGNPYGPLSYAYTIGNYLPLFETS</sequence>
<dbReference type="AlphaFoldDB" id="A0A8J5IC93"/>
<organism evidence="2 3">
    <name type="scientific">Phytophthora aleatoria</name>
    <dbReference type="NCBI Taxonomy" id="2496075"/>
    <lineage>
        <taxon>Eukaryota</taxon>
        <taxon>Sar</taxon>
        <taxon>Stramenopiles</taxon>
        <taxon>Oomycota</taxon>
        <taxon>Peronosporomycetes</taxon>
        <taxon>Peronosporales</taxon>
        <taxon>Peronosporaceae</taxon>
        <taxon>Phytophthora</taxon>
    </lineage>
</organism>
<accession>A0A8J5IC93</accession>
<proteinExistence type="predicted"/>
<name>A0A8J5IC93_9STRA</name>
<keyword evidence="3" id="KW-1185">Reference proteome</keyword>